<proteinExistence type="predicted"/>
<dbReference type="Pfam" id="PF12937">
    <property type="entry name" value="F-box-like"/>
    <property type="match status" value="1"/>
</dbReference>
<evidence type="ECO:0000259" key="3">
    <source>
        <dbReference type="PROSITE" id="PS50181"/>
    </source>
</evidence>
<gene>
    <name evidence="4" type="ORF">BCR33DRAFT_716326</name>
</gene>
<dbReference type="AlphaFoldDB" id="A0A1Y2CF47"/>
<dbReference type="InterPro" id="IPR036322">
    <property type="entry name" value="WD40_repeat_dom_sf"/>
</dbReference>
<dbReference type="EMBL" id="MCGO01000019">
    <property type="protein sequence ID" value="ORY45683.1"/>
    <property type="molecule type" value="Genomic_DNA"/>
</dbReference>
<dbReference type="InterPro" id="IPR015943">
    <property type="entry name" value="WD40/YVTN_repeat-like_dom_sf"/>
</dbReference>
<feature type="domain" description="F-box" evidence="3">
    <location>
        <begin position="23"/>
        <end position="74"/>
    </location>
</feature>
<dbReference type="OrthoDB" id="6419443at2759"/>
<reference evidence="4 5" key="1">
    <citation type="submission" date="2016-07" db="EMBL/GenBank/DDBJ databases">
        <title>Pervasive Adenine N6-methylation of Active Genes in Fungi.</title>
        <authorList>
            <consortium name="DOE Joint Genome Institute"/>
            <person name="Mondo S.J."/>
            <person name="Dannebaum R.O."/>
            <person name="Kuo R.C."/>
            <person name="Labutti K."/>
            <person name="Haridas S."/>
            <person name="Kuo A."/>
            <person name="Salamov A."/>
            <person name="Ahrendt S.R."/>
            <person name="Lipzen A."/>
            <person name="Sullivan W."/>
            <person name="Andreopoulos W.B."/>
            <person name="Clum A."/>
            <person name="Lindquist E."/>
            <person name="Daum C."/>
            <person name="Ramamoorthy G.K."/>
            <person name="Gryganskyi A."/>
            <person name="Culley D."/>
            <person name="Magnuson J.K."/>
            <person name="James T.Y."/>
            <person name="O'Malley M.A."/>
            <person name="Stajich J.E."/>
            <person name="Spatafora J.W."/>
            <person name="Visel A."/>
            <person name="Grigoriev I.V."/>
        </authorList>
    </citation>
    <scope>NUCLEOTIDE SEQUENCE [LARGE SCALE GENOMIC DNA]</scope>
    <source>
        <strain evidence="4 5">JEL800</strain>
    </source>
</reference>
<dbReference type="Gene3D" id="1.20.1280.50">
    <property type="match status" value="1"/>
</dbReference>
<evidence type="ECO:0000313" key="5">
    <source>
        <dbReference type="Proteomes" id="UP000193642"/>
    </source>
</evidence>
<evidence type="ECO:0000313" key="4">
    <source>
        <dbReference type="EMBL" id="ORY45683.1"/>
    </source>
</evidence>
<dbReference type="InterPro" id="IPR051075">
    <property type="entry name" value="SCF_subunit_WD-repeat"/>
</dbReference>
<name>A0A1Y2CF47_9FUNG</name>
<accession>A0A1Y2CF47</accession>
<sequence>TNHLPLSSLLNLETKLKSLISKRNILSSLPLELSQRIIADLPIHSIASVARVCQSWNRIAESDFAKAKDAWIHWSNWSHLKYTVKPVRKQAHAGRVVALRSVREAVVSLGQDAVVELHNPSTLRKLVKWSVDVDKIGAVSCMDAYADGSSITVVVGGFSRGYQLFHVSDDFSDVIPYPPMYLHMNSVTAVSIDGDSIVSGGADGMLVEFSLEKNQVIYRSEVHRNGSISIIKKEGIHLAAASTDCLVSIWRKSLDTLTLVHTVTLAHPVYSITLPSFQQLCYCTTIKSELYCIPINAQTPNLLPQTLQYRHRVALQGFPSSPPNSFFSSSFVAIHSDGIEFWKGDASCLKQVSTLDSYTTKGFQLRVSDPKACIVQSKDGRRASLVVGNGEGALILMTF</sequence>
<dbReference type="CDD" id="cd09917">
    <property type="entry name" value="F-box_SF"/>
    <property type="match status" value="1"/>
</dbReference>
<keyword evidence="5" id="KW-1185">Reference proteome</keyword>
<keyword evidence="1" id="KW-0853">WD repeat</keyword>
<dbReference type="Proteomes" id="UP000193642">
    <property type="component" value="Unassembled WGS sequence"/>
</dbReference>
<organism evidence="4 5">
    <name type="scientific">Rhizoclosmatium globosum</name>
    <dbReference type="NCBI Taxonomy" id="329046"/>
    <lineage>
        <taxon>Eukaryota</taxon>
        <taxon>Fungi</taxon>
        <taxon>Fungi incertae sedis</taxon>
        <taxon>Chytridiomycota</taxon>
        <taxon>Chytridiomycota incertae sedis</taxon>
        <taxon>Chytridiomycetes</taxon>
        <taxon>Chytridiales</taxon>
        <taxon>Chytriomycetaceae</taxon>
        <taxon>Rhizoclosmatium</taxon>
    </lineage>
</organism>
<dbReference type="PROSITE" id="PS50181">
    <property type="entry name" value="FBOX"/>
    <property type="match status" value="1"/>
</dbReference>
<feature type="non-terminal residue" evidence="4">
    <location>
        <position position="1"/>
    </location>
</feature>
<dbReference type="PANTHER" id="PTHR19872">
    <property type="entry name" value="UBIQUITIN LIGASE SPECIFICITY FACTOR/HREP PROTEIN"/>
    <property type="match status" value="1"/>
</dbReference>
<comment type="caution">
    <text evidence="4">The sequence shown here is derived from an EMBL/GenBank/DDBJ whole genome shotgun (WGS) entry which is preliminary data.</text>
</comment>
<dbReference type="SMART" id="SM00256">
    <property type="entry name" value="FBOX"/>
    <property type="match status" value="1"/>
</dbReference>
<dbReference type="SUPFAM" id="SSF81383">
    <property type="entry name" value="F-box domain"/>
    <property type="match status" value="1"/>
</dbReference>
<protein>
    <recommendedName>
        <fullName evidence="3">F-box domain-containing protein</fullName>
    </recommendedName>
</protein>
<keyword evidence="2" id="KW-0677">Repeat</keyword>
<dbReference type="InterPro" id="IPR001810">
    <property type="entry name" value="F-box_dom"/>
</dbReference>
<dbReference type="Gene3D" id="2.130.10.10">
    <property type="entry name" value="YVTN repeat-like/Quinoprotein amine dehydrogenase"/>
    <property type="match status" value="1"/>
</dbReference>
<dbReference type="PANTHER" id="PTHR19872:SF9">
    <property type="entry name" value="UBIQUITIN-BINDING SDF UBIQUITIN LIGASE COMPLEX SUBUNIT"/>
    <property type="match status" value="1"/>
</dbReference>
<evidence type="ECO:0000256" key="1">
    <source>
        <dbReference type="ARBA" id="ARBA00022574"/>
    </source>
</evidence>
<evidence type="ECO:0000256" key="2">
    <source>
        <dbReference type="ARBA" id="ARBA00022737"/>
    </source>
</evidence>
<dbReference type="InterPro" id="IPR036047">
    <property type="entry name" value="F-box-like_dom_sf"/>
</dbReference>
<dbReference type="SUPFAM" id="SSF50978">
    <property type="entry name" value="WD40 repeat-like"/>
    <property type="match status" value="1"/>
</dbReference>